<feature type="region of interest" description="Disordered" evidence="1">
    <location>
        <begin position="195"/>
        <end position="215"/>
    </location>
</feature>
<gene>
    <name evidence="2" type="ORF">B0T24DRAFT_690785</name>
</gene>
<evidence type="ECO:0000256" key="1">
    <source>
        <dbReference type="SAM" id="MobiDB-lite"/>
    </source>
</evidence>
<reference evidence="2" key="1">
    <citation type="journal article" date="2023" name="Mol. Phylogenet. Evol.">
        <title>Genome-scale phylogeny and comparative genomics of the fungal order Sordariales.</title>
        <authorList>
            <person name="Hensen N."/>
            <person name="Bonometti L."/>
            <person name="Westerberg I."/>
            <person name="Brannstrom I.O."/>
            <person name="Guillou S."/>
            <person name="Cros-Aarteil S."/>
            <person name="Calhoun S."/>
            <person name="Haridas S."/>
            <person name="Kuo A."/>
            <person name="Mondo S."/>
            <person name="Pangilinan J."/>
            <person name="Riley R."/>
            <person name="LaButti K."/>
            <person name="Andreopoulos B."/>
            <person name="Lipzen A."/>
            <person name="Chen C."/>
            <person name="Yan M."/>
            <person name="Daum C."/>
            <person name="Ng V."/>
            <person name="Clum A."/>
            <person name="Steindorff A."/>
            <person name="Ohm R.A."/>
            <person name="Martin F."/>
            <person name="Silar P."/>
            <person name="Natvig D.O."/>
            <person name="Lalanne C."/>
            <person name="Gautier V."/>
            <person name="Ament-Velasquez S.L."/>
            <person name="Kruys A."/>
            <person name="Hutchinson M.I."/>
            <person name="Powell A.J."/>
            <person name="Barry K."/>
            <person name="Miller A.N."/>
            <person name="Grigoriev I.V."/>
            <person name="Debuchy R."/>
            <person name="Gladieux P."/>
            <person name="Hiltunen Thoren M."/>
            <person name="Johannesson H."/>
        </authorList>
    </citation>
    <scope>NUCLEOTIDE SEQUENCE</scope>
    <source>
        <strain evidence="2">CBS 958.72</strain>
    </source>
</reference>
<feature type="compositionally biased region" description="Basic and acidic residues" evidence="1">
    <location>
        <begin position="57"/>
        <end position="77"/>
    </location>
</feature>
<dbReference type="Proteomes" id="UP001287356">
    <property type="component" value="Unassembled WGS sequence"/>
</dbReference>
<feature type="region of interest" description="Disordered" evidence="1">
    <location>
        <begin position="44"/>
        <end position="77"/>
    </location>
</feature>
<dbReference type="EMBL" id="JAULSN010000010">
    <property type="protein sequence ID" value="KAK3362085.1"/>
    <property type="molecule type" value="Genomic_DNA"/>
</dbReference>
<accession>A0AAE0JV36</accession>
<feature type="region of interest" description="Disordered" evidence="1">
    <location>
        <begin position="124"/>
        <end position="167"/>
    </location>
</feature>
<feature type="compositionally biased region" description="Basic and acidic residues" evidence="1">
    <location>
        <begin position="204"/>
        <end position="215"/>
    </location>
</feature>
<name>A0AAE0JV36_9PEZI</name>
<organism evidence="2 3">
    <name type="scientific">Lasiosphaeria ovina</name>
    <dbReference type="NCBI Taxonomy" id="92902"/>
    <lineage>
        <taxon>Eukaryota</taxon>
        <taxon>Fungi</taxon>
        <taxon>Dikarya</taxon>
        <taxon>Ascomycota</taxon>
        <taxon>Pezizomycotina</taxon>
        <taxon>Sordariomycetes</taxon>
        <taxon>Sordariomycetidae</taxon>
        <taxon>Sordariales</taxon>
        <taxon>Lasiosphaeriaceae</taxon>
        <taxon>Lasiosphaeria</taxon>
    </lineage>
</organism>
<sequence length="215" mass="24005">MCTVYYQGCRHGIHWEELCEASQPRPGRASWFCWARTRQACKKSRSKVPGGSPCRACRQEEERRRGEEDRRKTAEARRQAKLAAERYGWHQGAARQRDSAQLYYYQAAQAAPRSHYLLFFKTSGNSNGTDNNSSTYRSTSVARVPPQPPPVRGITANPNRGLPNRAALGPPLPRLVIAERARQRASQAGIVSPLSAACASAEPQAREESTHVKDE</sequence>
<reference evidence="2" key="2">
    <citation type="submission" date="2023-06" db="EMBL/GenBank/DDBJ databases">
        <authorList>
            <consortium name="Lawrence Berkeley National Laboratory"/>
            <person name="Haridas S."/>
            <person name="Hensen N."/>
            <person name="Bonometti L."/>
            <person name="Westerberg I."/>
            <person name="Brannstrom I.O."/>
            <person name="Guillou S."/>
            <person name="Cros-Aarteil S."/>
            <person name="Calhoun S."/>
            <person name="Kuo A."/>
            <person name="Mondo S."/>
            <person name="Pangilinan J."/>
            <person name="Riley R."/>
            <person name="Labutti K."/>
            <person name="Andreopoulos B."/>
            <person name="Lipzen A."/>
            <person name="Chen C."/>
            <person name="Yanf M."/>
            <person name="Daum C."/>
            <person name="Ng V."/>
            <person name="Clum A."/>
            <person name="Steindorff A."/>
            <person name="Ohm R."/>
            <person name="Martin F."/>
            <person name="Silar P."/>
            <person name="Natvig D."/>
            <person name="Lalanne C."/>
            <person name="Gautier V."/>
            <person name="Ament-Velasquez S.L."/>
            <person name="Kruys A."/>
            <person name="Hutchinson M.I."/>
            <person name="Powell A.J."/>
            <person name="Barry K."/>
            <person name="Miller A.N."/>
            <person name="Grigoriev I.V."/>
            <person name="Debuchy R."/>
            <person name="Gladieux P."/>
            <person name="Thoren M.H."/>
            <person name="Johannesson H."/>
        </authorList>
    </citation>
    <scope>NUCLEOTIDE SEQUENCE</scope>
    <source>
        <strain evidence="2">CBS 958.72</strain>
    </source>
</reference>
<comment type="caution">
    <text evidence="2">The sequence shown here is derived from an EMBL/GenBank/DDBJ whole genome shotgun (WGS) entry which is preliminary data.</text>
</comment>
<dbReference type="AlphaFoldDB" id="A0AAE0JV36"/>
<feature type="compositionally biased region" description="Low complexity" evidence="1">
    <location>
        <begin position="124"/>
        <end position="135"/>
    </location>
</feature>
<keyword evidence="3" id="KW-1185">Reference proteome</keyword>
<proteinExistence type="predicted"/>
<protein>
    <submittedName>
        <fullName evidence="2">Uncharacterized protein</fullName>
    </submittedName>
</protein>
<evidence type="ECO:0000313" key="3">
    <source>
        <dbReference type="Proteomes" id="UP001287356"/>
    </source>
</evidence>
<evidence type="ECO:0000313" key="2">
    <source>
        <dbReference type="EMBL" id="KAK3362085.1"/>
    </source>
</evidence>